<feature type="compositionally biased region" description="Acidic residues" evidence="1">
    <location>
        <begin position="186"/>
        <end position="215"/>
    </location>
</feature>
<organism evidence="3 4">
    <name type="scientific">Salinirubellus salinus</name>
    <dbReference type="NCBI Taxonomy" id="1364945"/>
    <lineage>
        <taxon>Archaea</taxon>
        <taxon>Methanobacteriati</taxon>
        <taxon>Methanobacteriota</taxon>
        <taxon>Stenosarchaea group</taxon>
        <taxon>Halobacteria</taxon>
        <taxon>Halobacteriales</taxon>
        <taxon>Natronomonadaceae</taxon>
        <taxon>Salinirubellus</taxon>
    </lineage>
</organism>
<gene>
    <name evidence="3" type="ORF">N0B31_00445</name>
</gene>
<dbReference type="EMBL" id="CP104003">
    <property type="protein sequence ID" value="UWM54763.1"/>
    <property type="molecule type" value="Genomic_DNA"/>
</dbReference>
<keyword evidence="2" id="KW-0472">Membrane</keyword>
<feature type="transmembrane region" description="Helical" evidence="2">
    <location>
        <begin position="65"/>
        <end position="85"/>
    </location>
</feature>
<dbReference type="KEGG" id="ssai:N0B31_00445"/>
<reference evidence="3" key="1">
    <citation type="submission" date="2022-09" db="EMBL/GenBank/DDBJ databases">
        <title>Diverse halophilic archaea isolated from saline environments.</title>
        <authorList>
            <person name="Cui H.-L."/>
        </authorList>
    </citation>
    <scope>NUCLEOTIDE SEQUENCE</scope>
    <source>
        <strain evidence="3">ZS-35-S2</strain>
    </source>
</reference>
<keyword evidence="2" id="KW-1133">Transmembrane helix</keyword>
<feature type="transmembrane region" description="Helical" evidence="2">
    <location>
        <begin position="30"/>
        <end position="53"/>
    </location>
</feature>
<proteinExistence type="predicted"/>
<dbReference type="InterPro" id="IPR055925">
    <property type="entry name" value="DUF7502"/>
</dbReference>
<sequence>MTDESTRAGDAESEGRERVRRAIAQVRRETVKAAAIHAVVDAVLVVLAVNLAVTVLGVDLPGPSYTRQVIAVGAGLLAGAGEFALRFRTPPVEQFEAVNPDVSEALRTARDAALDGEETRMARRLYDDVLEGLQSASSADLVSTGRVLVSVLVVFGLALATVQASVVGIDLTPAPEPTDGGNADEGRDDDYDGLYDGEAILGEETDADAGDDELDAVVGGSPGSEGDPGEFDEGYDGGGFSSDASYDAQQAGFSRSDDVENADIIREYNLRIRDDSDQ</sequence>
<feature type="region of interest" description="Disordered" evidence="1">
    <location>
        <begin position="170"/>
        <end position="258"/>
    </location>
</feature>
<keyword evidence="4" id="KW-1185">Reference proteome</keyword>
<protein>
    <submittedName>
        <fullName evidence="3">Uncharacterized protein</fullName>
    </submittedName>
</protein>
<dbReference type="GeneID" id="74940845"/>
<dbReference type="AlphaFoldDB" id="A0A9E7R3H1"/>
<accession>A0A9E7R3H1</accession>
<dbReference type="Proteomes" id="UP001057580">
    <property type="component" value="Chromosome"/>
</dbReference>
<dbReference type="Pfam" id="PF24334">
    <property type="entry name" value="DUF7502"/>
    <property type="match status" value="1"/>
</dbReference>
<dbReference type="RefSeq" id="WP_260593751.1">
    <property type="nucleotide sequence ID" value="NZ_CP104003.1"/>
</dbReference>
<evidence type="ECO:0000256" key="1">
    <source>
        <dbReference type="SAM" id="MobiDB-lite"/>
    </source>
</evidence>
<evidence type="ECO:0000313" key="4">
    <source>
        <dbReference type="Proteomes" id="UP001057580"/>
    </source>
</evidence>
<evidence type="ECO:0000313" key="3">
    <source>
        <dbReference type="EMBL" id="UWM54763.1"/>
    </source>
</evidence>
<keyword evidence="2" id="KW-0812">Transmembrane</keyword>
<name>A0A9E7R3H1_9EURY</name>
<feature type="compositionally biased region" description="Polar residues" evidence="1">
    <location>
        <begin position="242"/>
        <end position="253"/>
    </location>
</feature>
<feature type="transmembrane region" description="Helical" evidence="2">
    <location>
        <begin position="147"/>
        <end position="169"/>
    </location>
</feature>
<evidence type="ECO:0000256" key="2">
    <source>
        <dbReference type="SAM" id="Phobius"/>
    </source>
</evidence>